<evidence type="ECO:0000256" key="5">
    <source>
        <dbReference type="SAM" id="Phobius"/>
    </source>
</evidence>
<accession>E9HWZ2</accession>
<dbReference type="STRING" id="6669.E9HWZ2"/>
<gene>
    <name evidence="7" type="ORF">DAPPUDRAFT_267802</name>
</gene>
<dbReference type="GO" id="GO:0005737">
    <property type="term" value="C:cytoplasm"/>
    <property type="evidence" value="ECO:0000318"/>
    <property type="project" value="GO_Central"/>
</dbReference>
<keyword evidence="5" id="KW-1133">Transmembrane helix</keyword>
<dbReference type="PANTHER" id="PTHR45622">
    <property type="entry name" value="UBIQUITIN-PROTEIN LIGASE E3A-RELATED"/>
    <property type="match status" value="1"/>
</dbReference>
<comment type="caution">
    <text evidence="3">Lacks conserved residue(s) required for the propagation of feature annotation.</text>
</comment>
<dbReference type="InParanoid" id="E9HWZ2"/>
<dbReference type="HOGENOM" id="CLU_002173_5_3_1"/>
<dbReference type="SUPFAM" id="SSF50985">
    <property type="entry name" value="RCC1/BLIP-II"/>
    <property type="match status" value="1"/>
</dbReference>
<dbReference type="InterPro" id="IPR000569">
    <property type="entry name" value="HECT_dom"/>
</dbReference>
<evidence type="ECO:0000256" key="3">
    <source>
        <dbReference type="PROSITE-ProRule" id="PRU00104"/>
    </source>
</evidence>
<keyword evidence="2 3" id="KW-0833">Ubl conjugation pathway</keyword>
<organism evidence="7 8">
    <name type="scientific">Daphnia pulex</name>
    <name type="common">Water flea</name>
    <dbReference type="NCBI Taxonomy" id="6669"/>
    <lineage>
        <taxon>Eukaryota</taxon>
        <taxon>Metazoa</taxon>
        <taxon>Ecdysozoa</taxon>
        <taxon>Arthropoda</taxon>
        <taxon>Crustacea</taxon>
        <taxon>Branchiopoda</taxon>
        <taxon>Diplostraca</taxon>
        <taxon>Cladocera</taxon>
        <taxon>Anomopoda</taxon>
        <taxon>Daphniidae</taxon>
        <taxon>Daphnia</taxon>
    </lineage>
</organism>
<dbReference type="Pfam" id="PF13540">
    <property type="entry name" value="RCC1_2"/>
    <property type="match status" value="1"/>
</dbReference>
<feature type="transmembrane region" description="Helical" evidence="5">
    <location>
        <begin position="583"/>
        <end position="607"/>
    </location>
</feature>
<evidence type="ECO:0000256" key="2">
    <source>
        <dbReference type="ARBA" id="ARBA00022786"/>
    </source>
</evidence>
<dbReference type="PROSITE" id="PS50237">
    <property type="entry name" value="HECT"/>
    <property type="match status" value="2"/>
</dbReference>
<dbReference type="GO" id="GO:0006511">
    <property type="term" value="P:ubiquitin-dependent protein catabolic process"/>
    <property type="evidence" value="ECO:0000318"/>
    <property type="project" value="GO_Central"/>
</dbReference>
<evidence type="ECO:0000259" key="6">
    <source>
        <dbReference type="PROSITE" id="PS50237"/>
    </source>
</evidence>
<dbReference type="OrthoDB" id="5981550at2759"/>
<dbReference type="InterPro" id="IPR009091">
    <property type="entry name" value="RCC1/BLIP-II"/>
</dbReference>
<dbReference type="Pfam" id="PF00632">
    <property type="entry name" value="HECT"/>
    <property type="match status" value="2"/>
</dbReference>
<dbReference type="InterPro" id="IPR035983">
    <property type="entry name" value="Hect_E3_ubiquitin_ligase"/>
</dbReference>
<evidence type="ECO:0000256" key="4">
    <source>
        <dbReference type="PROSITE-ProRule" id="PRU00235"/>
    </source>
</evidence>
<dbReference type="InterPro" id="IPR000408">
    <property type="entry name" value="Reg_chr_condens"/>
</dbReference>
<feature type="repeat" description="RCC1" evidence="4">
    <location>
        <begin position="152"/>
        <end position="203"/>
    </location>
</feature>
<evidence type="ECO:0000256" key="1">
    <source>
        <dbReference type="ARBA" id="ARBA00022737"/>
    </source>
</evidence>
<dbReference type="EMBL" id="GL732976">
    <property type="protein sequence ID" value="EFX63739.1"/>
    <property type="molecule type" value="Genomic_DNA"/>
</dbReference>
<dbReference type="PROSITE" id="PS50012">
    <property type="entry name" value="RCC1_3"/>
    <property type="match status" value="2"/>
</dbReference>
<keyword evidence="5" id="KW-0472">Membrane</keyword>
<dbReference type="GO" id="GO:0009966">
    <property type="term" value="P:regulation of signal transduction"/>
    <property type="evidence" value="ECO:0007669"/>
    <property type="project" value="UniProtKB-ARBA"/>
</dbReference>
<dbReference type="eggNOG" id="KOG0941">
    <property type="taxonomic scope" value="Eukaryota"/>
</dbReference>
<dbReference type="SUPFAM" id="SSF56204">
    <property type="entry name" value="Hect, E3 ligase catalytic domain"/>
    <property type="match status" value="1"/>
</dbReference>
<feature type="repeat" description="RCC1" evidence="4">
    <location>
        <begin position="55"/>
        <end position="151"/>
    </location>
</feature>
<dbReference type="AlphaFoldDB" id="E9HWZ2"/>
<feature type="domain" description="HECT" evidence="6">
    <location>
        <begin position="590"/>
        <end position="634"/>
    </location>
</feature>
<dbReference type="KEGG" id="dpx:DAPPUDRAFT_267802"/>
<proteinExistence type="predicted"/>
<dbReference type="InterPro" id="IPR051709">
    <property type="entry name" value="Ub-ligase/GTPase-reg"/>
</dbReference>
<dbReference type="Gene3D" id="3.90.1750.10">
    <property type="entry name" value="Hect, E3 ligase catalytic domains"/>
    <property type="match status" value="2"/>
</dbReference>
<dbReference type="GO" id="GO:0061630">
    <property type="term" value="F:ubiquitin protein ligase activity"/>
    <property type="evidence" value="ECO:0000318"/>
    <property type="project" value="GO_Central"/>
</dbReference>
<name>E9HWZ2_DAPPU</name>
<sequence length="727" mass="81750">MITVSWDTAGPGHGQVSGEFNVNNNMLTSVDGLEAHNITQVACGAQHTLAQNEWGEIFAWGSNSNGQLGLNVEESMIPTPKMVKSLATKQMIVKSKLFRSCLRLGPKNSFGQLGLGDTVDRPQPTQLKSLRFQRVTYIRCGMDHTAALTRDGGVLTFGEGMYGQLGHYTSANEMLPRKVLELMGTTVTQICCGRCHTLAFVPSKDRIYAFGLGGSGQLGTKSTANVNSPHLVIGPWETSNNSIKDVKDLATETADALSAIQSKRVVVRNIFCGGDQSFSLVCPYTESFESADYREHAVATQILSIFPDEIKKVRALHPDVAVDLDLLRHFISTRMLKLFSRILLATTPHSYELMDRIMVAIRKIMGLILAAETFGQISRIEHPTICVLLRRCTCNELLSSLSPVIPDIEVLRVYLILPLYHEFLQPKFFEELHFPFACVLLGLKPEAGKVYDMWLAAANTDYFIRLINIFKQVVVHIIHLPSSFDPTEVLKCSRFLWTTRLGIRLKMCLDVLKKINNVNRQAATEKVGHEQFYIPELTDKVDVKRDYFKWLVDAPNKIASVTVHQLLVQNQLKVQMTKVTKDLLIIIMAILGLLCGLAIYNFTIINLPFPLVLYKKLLAEPVELDDIGGLCPTVMRQEYFELYVDSILNQSIAKHFDAFNRGFHKVCGGRVLRLFQSNELMDLVVGNENYDWYALQENAEYKISSSVMQRRRREDGHQNISIISKIT</sequence>
<dbReference type="PANTHER" id="PTHR45622:SF76">
    <property type="entry name" value="HECT AND RLD DOMAIN CONTAINING E3 UBIQUITIN LIGASE 4, ISOFORM C"/>
    <property type="match status" value="1"/>
</dbReference>
<dbReference type="Gene3D" id="3.30.2160.10">
    <property type="entry name" value="Hect, E3 ligase catalytic domain"/>
    <property type="match status" value="2"/>
</dbReference>
<feature type="domain" description="HECT" evidence="6">
    <location>
        <begin position="636"/>
        <end position="702"/>
    </location>
</feature>
<dbReference type="Gene3D" id="2.130.10.30">
    <property type="entry name" value="Regulator of chromosome condensation 1/beta-lactamase-inhibitor protein II"/>
    <property type="match status" value="2"/>
</dbReference>
<keyword evidence="1" id="KW-0677">Repeat</keyword>
<dbReference type="GO" id="GO:0016567">
    <property type="term" value="P:protein ubiquitination"/>
    <property type="evidence" value="ECO:0000318"/>
    <property type="project" value="GO_Central"/>
</dbReference>
<dbReference type="PRINTS" id="PR00633">
    <property type="entry name" value="RCCNDNSATION"/>
</dbReference>
<dbReference type="Pfam" id="PF00415">
    <property type="entry name" value="RCC1"/>
    <property type="match status" value="3"/>
</dbReference>
<keyword evidence="5" id="KW-0812">Transmembrane</keyword>
<evidence type="ECO:0000313" key="8">
    <source>
        <dbReference type="Proteomes" id="UP000000305"/>
    </source>
</evidence>
<dbReference type="PhylomeDB" id="E9HWZ2"/>
<reference evidence="7 8" key="1">
    <citation type="journal article" date="2011" name="Science">
        <title>The ecoresponsive genome of Daphnia pulex.</title>
        <authorList>
            <person name="Colbourne J.K."/>
            <person name="Pfrender M.E."/>
            <person name="Gilbert D."/>
            <person name="Thomas W.K."/>
            <person name="Tucker A."/>
            <person name="Oakley T.H."/>
            <person name="Tokishita S."/>
            <person name="Aerts A."/>
            <person name="Arnold G.J."/>
            <person name="Basu M.K."/>
            <person name="Bauer D.J."/>
            <person name="Caceres C.E."/>
            <person name="Carmel L."/>
            <person name="Casola C."/>
            <person name="Choi J.H."/>
            <person name="Detter J.C."/>
            <person name="Dong Q."/>
            <person name="Dusheyko S."/>
            <person name="Eads B.D."/>
            <person name="Frohlich T."/>
            <person name="Geiler-Samerotte K.A."/>
            <person name="Gerlach D."/>
            <person name="Hatcher P."/>
            <person name="Jogdeo S."/>
            <person name="Krijgsveld J."/>
            <person name="Kriventseva E.V."/>
            <person name="Kultz D."/>
            <person name="Laforsch C."/>
            <person name="Lindquist E."/>
            <person name="Lopez J."/>
            <person name="Manak J.R."/>
            <person name="Muller J."/>
            <person name="Pangilinan J."/>
            <person name="Patwardhan R.P."/>
            <person name="Pitluck S."/>
            <person name="Pritham E.J."/>
            <person name="Rechtsteiner A."/>
            <person name="Rho M."/>
            <person name="Rogozin I.B."/>
            <person name="Sakarya O."/>
            <person name="Salamov A."/>
            <person name="Schaack S."/>
            <person name="Shapiro H."/>
            <person name="Shiga Y."/>
            <person name="Skalitzky C."/>
            <person name="Smith Z."/>
            <person name="Souvorov A."/>
            <person name="Sung W."/>
            <person name="Tang Z."/>
            <person name="Tsuchiya D."/>
            <person name="Tu H."/>
            <person name="Vos H."/>
            <person name="Wang M."/>
            <person name="Wolf Y.I."/>
            <person name="Yamagata H."/>
            <person name="Yamada T."/>
            <person name="Ye Y."/>
            <person name="Shaw J.R."/>
            <person name="Andrews J."/>
            <person name="Crease T.J."/>
            <person name="Tang H."/>
            <person name="Lucas S.M."/>
            <person name="Robertson H.M."/>
            <person name="Bork P."/>
            <person name="Koonin E.V."/>
            <person name="Zdobnov E.M."/>
            <person name="Grigoriev I.V."/>
            <person name="Lynch M."/>
            <person name="Boore J.L."/>
        </authorList>
    </citation>
    <scope>NUCLEOTIDE SEQUENCE [LARGE SCALE GENOMIC DNA]</scope>
</reference>
<dbReference type="Proteomes" id="UP000000305">
    <property type="component" value="Unassembled WGS sequence"/>
</dbReference>
<protein>
    <recommendedName>
        <fullName evidence="6">HECT domain-containing protein</fullName>
    </recommendedName>
</protein>
<evidence type="ECO:0000313" key="7">
    <source>
        <dbReference type="EMBL" id="EFX63739.1"/>
    </source>
</evidence>
<keyword evidence="8" id="KW-1185">Reference proteome</keyword>